<dbReference type="NCBIfam" id="TIGR02432">
    <property type="entry name" value="lysidine_TilS_N"/>
    <property type="match status" value="1"/>
</dbReference>
<dbReference type="EMBL" id="JAUEPT010000031">
    <property type="protein sequence ID" value="KAK0441092.1"/>
    <property type="molecule type" value="Genomic_DNA"/>
</dbReference>
<dbReference type="GO" id="GO:0032267">
    <property type="term" value="F:tRNA(Ile)-lysidine synthase activity"/>
    <property type="evidence" value="ECO:0007669"/>
    <property type="project" value="UniProtKB-EC"/>
</dbReference>
<evidence type="ECO:0000259" key="7">
    <source>
        <dbReference type="Pfam" id="PF01171"/>
    </source>
</evidence>
<evidence type="ECO:0000256" key="3">
    <source>
        <dbReference type="ARBA" id="ARBA00022694"/>
    </source>
</evidence>
<dbReference type="InterPro" id="IPR012795">
    <property type="entry name" value="tRNA_Ile_lys_synt_N"/>
</dbReference>
<sequence>MQRNAYTFAQKTLPVSREEFAHAFMRCMPPSGWCRTIGSGVNVPFDAVLTFKFSGLPAVANSGGPDSTALVFMLKRYVDDLTKQNEETPGAAYPMRVVSISVDHSLQESSTSMAELCAQRAVAMGVGHYGMSIPWNLEKYPDLPKTGVEGVARLARYELLHRGMEQSGSDIIAFGHHMDDQVETSLMRLARGSKAYGAAGMKSFRRWGMGVSEKLGHIGWTGLAGMHKWIVRPLLDIPKDRLLATCESNQLEYVIDPTNFQPSLTLRNAIRGFLASGETDVKVYAKGTNLPDEHVAELEKVGEELAKTAMINVTSTGPEQLRGSVKSLGIMVRNLDLEVEGLLSEMKQPSPLGTFAITEHNFQRIQPRLRLYVVLRILRYVSPHPWGSLRSTNMRRMRSLEHILSKLNSDPYVTQNFVAGSGVKWSSVIFDRDGVKALPKMSKREPGQLVGWIASRQPPTQKQLDFIEPNPLYYDVTASLQKAFSSGDPSWTLLYDCRFAVRFDITAMPSSIVELLRFPDTQIVVIPTDLFHPQVVFKRADVDDEVLHSLVTLDERTKLPEHERPVPHPTAIVSSWISIQWIRPFTG</sequence>
<dbReference type="PANTHER" id="PTHR43033">
    <property type="entry name" value="TRNA(ILE)-LYSIDINE SYNTHASE-RELATED"/>
    <property type="match status" value="1"/>
</dbReference>
<evidence type="ECO:0000313" key="8">
    <source>
        <dbReference type="EMBL" id="KAK0441092.1"/>
    </source>
</evidence>
<evidence type="ECO:0000313" key="9">
    <source>
        <dbReference type="Proteomes" id="UP001175226"/>
    </source>
</evidence>
<name>A0AA39MNR6_9AGAR</name>
<keyword evidence="3" id="KW-0819">tRNA processing</keyword>
<dbReference type="CDD" id="cd01992">
    <property type="entry name" value="TilS_N"/>
    <property type="match status" value="1"/>
</dbReference>
<dbReference type="Proteomes" id="UP001175226">
    <property type="component" value="Unassembled WGS sequence"/>
</dbReference>
<comment type="catalytic activity">
    <reaction evidence="6">
        <text>cytidine(34) in tRNA(Ile2) + L-lysine + ATP = lysidine(34) in tRNA(Ile2) + AMP + diphosphate + H(+)</text>
        <dbReference type="Rhea" id="RHEA:43744"/>
        <dbReference type="Rhea" id="RHEA-COMP:10625"/>
        <dbReference type="Rhea" id="RHEA-COMP:10670"/>
        <dbReference type="ChEBI" id="CHEBI:15378"/>
        <dbReference type="ChEBI" id="CHEBI:30616"/>
        <dbReference type="ChEBI" id="CHEBI:32551"/>
        <dbReference type="ChEBI" id="CHEBI:33019"/>
        <dbReference type="ChEBI" id="CHEBI:82748"/>
        <dbReference type="ChEBI" id="CHEBI:83665"/>
        <dbReference type="ChEBI" id="CHEBI:456215"/>
        <dbReference type="EC" id="6.3.4.19"/>
    </reaction>
</comment>
<dbReference type="PANTHER" id="PTHR43033:SF1">
    <property type="entry name" value="TRNA(ILE)-LYSIDINE SYNTHASE-RELATED"/>
    <property type="match status" value="1"/>
</dbReference>
<feature type="domain" description="tRNA(Ile)-lysidine/2-thiocytidine synthase N-terminal" evidence="7">
    <location>
        <begin position="58"/>
        <end position="271"/>
    </location>
</feature>
<reference evidence="8" key="1">
    <citation type="submission" date="2023-06" db="EMBL/GenBank/DDBJ databases">
        <authorList>
            <consortium name="Lawrence Berkeley National Laboratory"/>
            <person name="Ahrendt S."/>
            <person name="Sahu N."/>
            <person name="Indic B."/>
            <person name="Wong-Bajracharya J."/>
            <person name="Merenyi Z."/>
            <person name="Ke H.-M."/>
            <person name="Monk M."/>
            <person name="Kocsube S."/>
            <person name="Drula E."/>
            <person name="Lipzen A."/>
            <person name="Balint B."/>
            <person name="Henrissat B."/>
            <person name="Andreopoulos B."/>
            <person name="Martin F.M."/>
            <person name="Harder C.B."/>
            <person name="Rigling D."/>
            <person name="Ford K.L."/>
            <person name="Foster G.D."/>
            <person name="Pangilinan J."/>
            <person name="Papanicolaou A."/>
            <person name="Barry K."/>
            <person name="LaButti K."/>
            <person name="Viragh M."/>
            <person name="Koriabine M."/>
            <person name="Yan M."/>
            <person name="Riley R."/>
            <person name="Champramary S."/>
            <person name="Plett K.L."/>
            <person name="Tsai I.J."/>
            <person name="Slot J."/>
            <person name="Sipos G."/>
            <person name="Plett J."/>
            <person name="Nagy L.G."/>
            <person name="Grigoriev I.V."/>
        </authorList>
    </citation>
    <scope>NUCLEOTIDE SEQUENCE</scope>
    <source>
        <strain evidence="8">FPL87.14</strain>
    </source>
</reference>
<dbReference type="Pfam" id="PF01171">
    <property type="entry name" value="ATP_bind_3"/>
    <property type="match status" value="1"/>
</dbReference>
<evidence type="ECO:0000256" key="1">
    <source>
        <dbReference type="ARBA" id="ARBA00013267"/>
    </source>
</evidence>
<dbReference type="HAMAP" id="MF_01161">
    <property type="entry name" value="tRNA_Ile_lys_synt"/>
    <property type="match status" value="1"/>
</dbReference>
<keyword evidence="2" id="KW-0436">Ligase</keyword>
<evidence type="ECO:0000256" key="6">
    <source>
        <dbReference type="ARBA" id="ARBA00048539"/>
    </source>
</evidence>
<comment type="caution">
    <text evidence="8">The sequence shown here is derived from an EMBL/GenBank/DDBJ whole genome shotgun (WGS) entry which is preliminary data.</text>
</comment>
<organism evidence="8 9">
    <name type="scientific">Armillaria borealis</name>
    <dbReference type="NCBI Taxonomy" id="47425"/>
    <lineage>
        <taxon>Eukaryota</taxon>
        <taxon>Fungi</taxon>
        <taxon>Dikarya</taxon>
        <taxon>Basidiomycota</taxon>
        <taxon>Agaricomycotina</taxon>
        <taxon>Agaricomycetes</taxon>
        <taxon>Agaricomycetidae</taxon>
        <taxon>Agaricales</taxon>
        <taxon>Marasmiineae</taxon>
        <taxon>Physalacriaceae</taxon>
        <taxon>Armillaria</taxon>
    </lineage>
</organism>
<keyword evidence="4" id="KW-0547">Nucleotide-binding</keyword>
<evidence type="ECO:0000256" key="4">
    <source>
        <dbReference type="ARBA" id="ARBA00022741"/>
    </source>
</evidence>
<dbReference type="AlphaFoldDB" id="A0AA39MNR6"/>
<protein>
    <recommendedName>
        <fullName evidence="1">tRNA(Ile)-lysidine synthetase</fullName>
        <ecNumber evidence="1">6.3.4.19</ecNumber>
    </recommendedName>
</protein>
<dbReference type="GO" id="GO:0005524">
    <property type="term" value="F:ATP binding"/>
    <property type="evidence" value="ECO:0007669"/>
    <property type="project" value="UniProtKB-KW"/>
</dbReference>
<dbReference type="GO" id="GO:0008033">
    <property type="term" value="P:tRNA processing"/>
    <property type="evidence" value="ECO:0007669"/>
    <property type="project" value="UniProtKB-KW"/>
</dbReference>
<keyword evidence="5" id="KW-0067">ATP-binding</keyword>
<dbReference type="InterPro" id="IPR011063">
    <property type="entry name" value="TilS/TtcA_N"/>
</dbReference>
<dbReference type="InterPro" id="IPR012094">
    <property type="entry name" value="tRNA_Ile_lys_synt"/>
</dbReference>
<keyword evidence="9" id="KW-1185">Reference proteome</keyword>
<evidence type="ECO:0000256" key="2">
    <source>
        <dbReference type="ARBA" id="ARBA00022598"/>
    </source>
</evidence>
<dbReference type="InterPro" id="IPR014729">
    <property type="entry name" value="Rossmann-like_a/b/a_fold"/>
</dbReference>
<accession>A0AA39MNR6</accession>
<dbReference type="EC" id="6.3.4.19" evidence="1"/>
<dbReference type="Gene3D" id="3.40.50.620">
    <property type="entry name" value="HUPs"/>
    <property type="match status" value="1"/>
</dbReference>
<gene>
    <name evidence="8" type="ORF">EV421DRAFT_1905018</name>
</gene>
<evidence type="ECO:0000256" key="5">
    <source>
        <dbReference type="ARBA" id="ARBA00022840"/>
    </source>
</evidence>
<dbReference type="SUPFAM" id="SSF52402">
    <property type="entry name" value="Adenine nucleotide alpha hydrolases-like"/>
    <property type="match status" value="1"/>
</dbReference>
<proteinExistence type="inferred from homology"/>